<sequence>MVARKVKYCLGAVLVSLFVFSACNSQSGRIESVTLIPVWHGDSCLYINAEDKMEFNGLYPSVSLFREDIALVQTAGRGARIGFIDNSGEFVLPAVYTQATVFREGMAFVVRPGEAPCAINQKGELKFTLRDAESVETYHEDMALYSIREKGKLRYGYVDKKGEPVIEPVFSGAMSFSRGKAAVRDAKGKWGFIDKGGEAVIECRYDEAMPFNDRGVALVREDRLWGAIDEKGKYVVDPQFEMMCSDGKWFQVKSEENLWGWCDLSGEIVISPRFEKAFGFFDGDRAPVLLEEKWAYIDRKGMVVIKPQFDRALPFVGNLAAVWVGDYIGFINKEGRYEINPQYNGLSHDYEANAVWGESCYERVTTGKK</sequence>
<proteinExistence type="predicted"/>
<dbReference type="EMBL" id="RBXN01000004">
    <property type="protein sequence ID" value="RKT58354.1"/>
    <property type="molecule type" value="Genomic_DNA"/>
</dbReference>
<feature type="chain" id="PRO_5019818912" evidence="1">
    <location>
        <begin position="22"/>
        <end position="369"/>
    </location>
</feature>
<dbReference type="AlphaFoldDB" id="A0A495WB33"/>
<organism evidence="2 3">
    <name type="scientific">Coprobacter fastidiosus NSB1 = JCM 33896</name>
    <dbReference type="NCBI Taxonomy" id="1349822"/>
    <lineage>
        <taxon>Bacteria</taxon>
        <taxon>Pseudomonadati</taxon>
        <taxon>Bacteroidota</taxon>
        <taxon>Bacteroidia</taxon>
        <taxon>Bacteroidales</taxon>
        <taxon>Barnesiellaceae</taxon>
        <taxon>Coprobacter</taxon>
    </lineage>
</organism>
<dbReference type="PANTHER" id="PTHR37841:SF1">
    <property type="entry name" value="DUF3298 DOMAIN-CONTAINING PROTEIN"/>
    <property type="match status" value="1"/>
</dbReference>
<gene>
    <name evidence="2" type="ORF">BC742_1427</name>
</gene>
<keyword evidence="1" id="KW-0732">Signal</keyword>
<dbReference type="PANTHER" id="PTHR37841">
    <property type="entry name" value="GLR2918 PROTEIN"/>
    <property type="match status" value="1"/>
</dbReference>
<accession>A0A495WB33</accession>
<keyword evidence="3" id="KW-1185">Reference proteome</keyword>
<protein>
    <submittedName>
        <fullName evidence="2">WG repeat protein</fullName>
    </submittedName>
</protein>
<feature type="signal peptide" evidence="1">
    <location>
        <begin position="1"/>
        <end position="21"/>
    </location>
</feature>
<dbReference type="Proteomes" id="UP000269493">
    <property type="component" value="Unassembled WGS sequence"/>
</dbReference>
<evidence type="ECO:0000313" key="3">
    <source>
        <dbReference type="Proteomes" id="UP000269493"/>
    </source>
</evidence>
<comment type="caution">
    <text evidence="2">The sequence shown here is derived from an EMBL/GenBank/DDBJ whole genome shotgun (WGS) entry which is preliminary data.</text>
</comment>
<dbReference type="Pfam" id="PF14903">
    <property type="entry name" value="WG_beta_rep"/>
    <property type="match status" value="3"/>
</dbReference>
<dbReference type="InterPro" id="IPR032774">
    <property type="entry name" value="WG_beta_rep"/>
</dbReference>
<dbReference type="PROSITE" id="PS51257">
    <property type="entry name" value="PROKAR_LIPOPROTEIN"/>
    <property type="match status" value="1"/>
</dbReference>
<dbReference type="GeneID" id="92928766"/>
<name>A0A495WB33_9BACT</name>
<evidence type="ECO:0000256" key="1">
    <source>
        <dbReference type="SAM" id="SignalP"/>
    </source>
</evidence>
<evidence type="ECO:0000313" key="2">
    <source>
        <dbReference type="EMBL" id="RKT58354.1"/>
    </source>
</evidence>
<dbReference type="RefSeq" id="WP_169721147.1">
    <property type="nucleotide sequence ID" value="NZ_KI440835.1"/>
</dbReference>
<reference evidence="2 3" key="1">
    <citation type="submission" date="2018-10" db="EMBL/GenBank/DDBJ databases">
        <title>Genomic Encyclopedia of Archaeal and Bacterial Type Strains, Phase II (KMG-II): from individual species to whole genera.</title>
        <authorList>
            <person name="Goeker M."/>
        </authorList>
    </citation>
    <scope>NUCLEOTIDE SEQUENCE [LARGE SCALE GENOMIC DNA]</scope>
    <source>
        <strain evidence="2 3">NSB1</strain>
    </source>
</reference>
<dbReference type="SUPFAM" id="SSF69360">
    <property type="entry name" value="Cell wall binding repeat"/>
    <property type="match status" value="1"/>
</dbReference>